<dbReference type="InterPro" id="IPR003599">
    <property type="entry name" value="Ig_sub"/>
</dbReference>
<keyword evidence="3" id="KW-1015">Disulfide bond</keyword>
<dbReference type="FunFam" id="2.60.40.10:FF:000032">
    <property type="entry name" value="palladin isoform X1"/>
    <property type="match status" value="1"/>
</dbReference>
<proteinExistence type="predicted"/>
<dbReference type="SMART" id="SM00409">
    <property type="entry name" value="IG"/>
    <property type="match status" value="4"/>
</dbReference>
<dbReference type="Proteomes" id="UP000494040">
    <property type="component" value="Unassembled WGS sequence"/>
</dbReference>
<evidence type="ECO:0000256" key="4">
    <source>
        <dbReference type="ARBA" id="ARBA00023319"/>
    </source>
</evidence>
<organism evidence="7 8">
    <name type="scientific">Cimex lectularius</name>
    <name type="common">Bed bug</name>
    <name type="synonym">Acanthia lectularia</name>
    <dbReference type="NCBI Taxonomy" id="79782"/>
    <lineage>
        <taxon>Eukaryota</taxon>
        <taxon>Metazoa</taxon>
        <taxon>Ecdysozoa</taxon>
        <taxon>Arthropoda</taxon>
        <taxon>Hexapoda</taxon>
        <taxon>Insecta</taxon>
        <taxon>Pterygota</taxon>
        <taxon>Neoptera</taxon>
        <taxon>Paraneoptera</taxon>
        <taxon>Hemiptera</taxon>
        <taxon>Heteroptera</taxon>
        <taxon>Panheteroptera</taxon>
        <taxon>Cimicomorpha</taxon>
        <taxon>Cimicidae</taxon>
        <taxon>Cimex</taxon>
    </lineage>
</organism>
<dbReference type="InterPro" id="IPR007110">
    <property type="entry name" value="Ig-like_dom"/>
</dbReference>
<dbReference type="PANTHER" id="PTHR23278">
    <property type="entry name" value="SIDESTEP PROTEIN"/>
    <property type="match status" value="1"/>
</dbReference>
<dbReference type="AlphaFoldDB" id="A0A8I6SN45"/>
<evidence type="ECO:0000256" key="5">
    <source>
        <dbReference type="SAM" id="Phobius"/>
    </source>
</evidence>
<evidence type="ECO:0000313" key="8">
    <source>
        <dbReference type="Proteomes" id="UP000494040"/>
    </source>
</evidence>
<dbReference type="OMA" id="NERVEIM"/>
<sequence>MDAVLFVKTEKMSGSSVSGLVKEEHNNTKNLKEFRQYKHKNRLPPHQLLVFDNSGRELVNSVGPLTEDSDLHLTCEVRGGEPRPTVSWFVNEKLVEASDYTEGNNLVINKLTVPSLKRHHLNTTYKCQASNTKLMTPTEKTVRLEMFLKPLEVHLLNKRSSLIADQEYSLTCQSSGSRPQAELTWLRENRKFRRGKVETWSNESVVTSAVIFSPAPEDDGHILKCQALNPSIPSAPIEDSITLNVVYAPLVSLQLGTSLKPHQIKEGDDVYFECNVRANPRQHKINWFHNGEPVTQNMSTGVLFSTQSLVLQGVTRQNGGRYTCVASNTRGQTSSQPVNLRIQYAPVCSVSEPLIVGASLEEAVRVRCMVSADPADLTFLWQFNNSGESFPVAPARYATANETMSELVYTPTSERDYGTLACWATNSIGRQADPCTFQVVPATKPGPLHNCTLRSTVNTTGDWLEVECIAGFDGGLKQTFHLEALDSVTSKYCLNVSNNEGPFFRVELAALANGHPGTIQLVIYAVNQKGRSELVVLEDIAIRDAEKRTEWVAGSHSLGAGSLAALLVGGFLSVAAILLLVTIYALRRRTYRMQHTSPTPTKQIEITQGDDQRYVVSYQLKPETKQPDILHRVTDEPLERDIPPVTYSGPGVTATFMSPCSSPAECSIPISPSLQTAPTHNGVLNSAQHILSNSIPGPESCV</sequence>
<dbReference type="PROSITE" id="PS50835">
    <property type="entry name" value="IG_LIKE"/>
    <property type="match status" value="4"/>
</dbReference>
<dbReference type="InterPro" id="IPR013783">
    <property type="entry name" value="Ig-like_fold"/>
</dbReference>
<dbReference type="Gene3D" id="2.60.40.10">
    <property type="entry name" value="Immunoglobulins"/>
    <property type="match status" value="4"/>
</dbReference>
<keyword evidence="2 5" id="KW-0472">Membrane</keyword>
<keyword evidence="4" id="KW-0393">Immunoglobulin domain</keyword>
<evidence type="ECO:0000313" key="7">
    <source>
        <dbReference type="EnsemblMetazoa" id="XP_024081839.1"/>
    </source>
</evidence>
<evidence type="ECO:0000256" key="1">
    <source>
        <dbReference type="ARBA" id="ARBA00004167"/>
    </source>
</evidence>
<feature type="transmembrane region" description="Helical" evidence="5">
    <location>
        <begin position="563"/>
        <end position="586"/>
    </location>
</feature>
<name>A0A8I6SN45_CIMLE</name>
<dbReference type="KEGG" id="clec:106664685"/>
<protein>
    <recommendedName>
        <fullName evidence="6">Ig-like domain-containing protein</fullName>
    </recommendedName>
</protein>
<dbReference type="InterPro" id="IPR003598">
    <property type="entry name" value="Ig_sub2"/>
</dbReference>
<dbReference type="CDD" id="cd00096">
    <property type="entry name" value="Ig"/>
    <property type="match status" value="2"/>
</dbReference>
<dbReference type="EnsemblMetazoa" id="XM_024226071.1">
    <property type="protein sequence ID" value="XP_024081839.1"/>
    <property type="gene ID" value="LOC106664685"/>
</dbReference>
<feature type="domain" description="Ig-like" evidence="6">
    <location>
        <begin position="45"/>
        <end position="143"/>
    </location>
</feature>
<feature type="domain" description="Ig-like" evidence="6">
    <location>
        <begin position="249"/>
        <end position="339"/>
    </location>
</feature>
<dbReference type="Pfam" id="PF08205">
    <property type="entry name" value="C2-set_2"/>
    <property type="match status" value="1"/>
</dbReference>
<feature type="domain" description="Ig-like" evidence="6">
    <location>
        <begin position="150"/>
        <end position="242"/>
    </location>
</feature>
<dbReference type="InterPro" id="IPR013162">
    <property type="entry name" value="CD80_C2-set"/>
</dbReference>
<dbReference type="GeneID" id="106664685"/>
<dbReference type="InterPro" id="IPR036179">
    <property type="entry name" value="Ig-like_dom_sf"/>
</dbReference>
<dbReference type="SMART" id="SM00408">
    <property type="entry name" value="IGc2"/>
    <property type="match status" value="3"/>
</dbReference>
<evidence type="ECO:0000259" key="6">
    <source>
        <dbReference type="PROSITE" id="PS50835"/>
    </source>
</evidence>
<evidence type="ECO:0000256" key="2">
    <source>
        <dbReference type="ARBA" id="ARBA00023136"/>
    </source>
</evidence>
<reference evidence="7" key="1">
    <citation type="submission" date="2022-01" db="UniProtKB">
        <authorList>
            <consortium name="EnsemblMetazoa"/>
        </authorList>
    </citation>
    <scope>IDENTIFICATION</scope>
</reference>
<keyword evidence="8" id="KW-1185">Reference proteome</keyword>
<accession>A0A8I6SN45</accession>
<dbReference type="GO" id="GO:0016020">
    <property type="term" value="C:membrane"/>
    <property type="evidence" value="ECO:0007669"/>
    <property type="project" value="UniProtKB-SubCell"/>
</dbReference>
<dbReference type="OrthoDB" id="10055806at2759"/>
<dbReference type="SUPFAM" id="SSF48726">
    <property type="entry name" value="Immunoglobulin"/>
    <property type="match status" value="4"/>
</dbReference>
<keyword evidence="5" id="KW-1133">Transmembrane helix</keyword>
<dbReference type="Pfam" id="PF13927">
    <property type="entry name" value="Ig_3"/>
    <property type="match status" value="2"/>
</dbReference>
<feature type="domain" description="Ig-like" evidence="6">
    <location>
        <begin position="346"/>
        <end position="438"/>
    </location>
</feature>
<comment type="subcellular location">
    <subcellularLocation>
        <location evidence="1">Membrane</location>
        <topology evidence="1">Single-pass membrane protein</topology>
    </subcellularLocation>
</comment>
<evidence type="ECO:0000256" key="3">
    <source>
        <dbReference type="ARBA" id="ARBA00023157"/>
    </source>
</evidence>
<dbReference type="RefSeq" id="XP_024081839.1">
    <property type="nucleotide sequence ID" value="XM_024226071.1"/>
</dbReference>
<dbReference type="PANTHER" id="PTHR23278:SF26">
    <property type="entry name" value="SIDESTEP III, ISOFORM O"/>
    <property type="match status" value="1"/>
</dbReference>
<keyword evidence="5" id="KW-0812">Transmembrane</keyword>